<reference evidence="1" key="1">
    <citation type="journal article" date="2021" name="IMA Fungus">
        <title>Genomic characterization of three marine fungi, including Emericellopsis atlantica sp. nov. with signatures of a generalist lifestyle and marine biomass degradation.</title>
        <authorList>
            <person name="Hagestad O.C."/>
            <person name="Hou L."/>
            <person name="Andersen J.H."/>
            <person name="Hansen E.H."/>
            <person name="Altermark B."/>
            <person name="Li C."/>
            <person name="Kuhnert E."/>
            <person name="Cox R.J."/>
            <person name="Crous P.W."/>
            <person name="Spatafora J.W."/>
            <person name="Lail K."/>
            <person name="Amirebrahimi M."/>
            <person name="Lipzen A."/>
            <person name="Pangilinan J."/>
            <person name="Andreopoulos W."/>
            <person name="Hayes R.D."/>
            <person name="Ng V."/>
            <person name="Grigoriev I.V."/>
            <person name="Jackson S.A."/>
            <person name="Sutton T.D.S."/>
            <person name="Dobson A.D.W."/>
            <person name="Rama T."/>
        </authorList>
    </citation>
    <scope>NUCLEOTIDE SEQUENCE</scope>
    <source>
        <strain evidence="1">TRa018bII</strain>
    </source>
</reference>
<sequence>MVQVFLNLYTCRFYHPQWDGAGDTGHGKAFLDIMAVLPTVAHDVWGLLTPVCSSEMTWHMSYMRPRSLYQMVGHLMHGDSSETFWNTICRPYKNRSRPAEMKRLPNPTKVVHLPHQIKYVVPSAINQEDQVQNPCVADRVVDRRITDRGRVQYLLQRKGWSHTLYSIIYRGKGVGAFQDMVDEFNDGGCCNEGLQMALDNVESRELR</sequence>
<dbReference type="AlphaFoldDB" id="A0A9P7YHT1"/>
<evidence type="ECO:0000313" key="1">
    <source>
        <dbReference type="EMBL" id="KAG9233726.1"/>
    </source>
</evidence>
<dbReference type="EMBL" id="MU251489">
    <property type="protein sequence ID" value="KAG9233726.1"/>
    <property type="molecule type" value="Genomic_DNA"/>
</dbReference>
<name>A0A9P7YHT1_9HELO</name>
<gene>
    <name evidence="1" type="ORF">BJ875DRAFT_36350</name>
</gene>
<comment type="caution">
    <text evidence="1">The sequence shown here is derived from an EMBL/GenBank/DDBJ whole genome shotgun (WGS) entry which is preliminary data.</text>
</comment>
<evidence type="ECO:0000313" key="2">
    <source>
        <dbReference type="Proteomes" id="UP000824998"/>
    </source>
</evidence>
<dbReference type="Proteomes" id="UP000824998">
    <property type="component" value="Unassembled WGS sequence"/>
</dbReference>
<protein>
    <submittedName>
        <fullName evidence="1">Uncharacterized protein</fullName>
    </submittedName>
</protein>
<accession>A0A9P7YHT1</accession>
<proteinExistence type="predicted"/>
<keyword evidence="2" id="KW-1185">Reference proteome</keyword>
<dbReference type="OrthoDB" id="433924at2759"/>
<organism evidence="1 2">
    <name type="scientific">Amylocarpus encephaloides</name>
    <dbReference type="NCBI Taxonomy" id="45428"/>
    <lineage>
        <taxon>Eukaryota</taxon>
        <taxon>Fungi</taxon>
        <taxon>Dikarya</taxon>
        <taxon>Ascomycota</taxon>
        <taxon>Pezizomycotina</taxon>
        <taxon>Leotiomycetes</taxon>
        <taxon>Helotiales</taxon>
        <taxon>Helotiales incertae sedis</taxon>
        <taxon>Amylocarpus</taxon>
    </lineage>
</organism>